<sequence length="148" mass="15924">MQVRREESYVHAFVTVPVWHNPRADERCSSHDHLTPPGDARTVERAGRMVVLLFTMSALATAGFVTSYVAIPADASILAFPLGRIEALNFALGVTLGMALSCLGAGARSWARMQTARAEGAHPRRPADAEPGAGSFTGRGARRRDVRP</sequence>
<comment type="caution">
    <text evidence="1">The sequence shown here is derived from an EMBL/GenBank/DDBJ whole genome shotgun (WGS) entry which is preliminary data.</text>
</comment>
<dbReference type="Proteomes" id="UP001377168">
    <property type="component" value="Unassembled WGS sequence"/>
</dbReference>
<name>A0ACC6PLI4_9ACTN</name>
<reference evidence="1" key="1">
    <citation type="submission" date="2024-03" db="EMBL/GenBank/DDBJ databases">
        <title>Novel Streptomyces species of biotechnological and ecological value are a feature of Machair soil.</title>
        <authorList>
            <person name="Prole J.R."/>
            <person name="Goodfellow M."/>
            <person name="Allenby N."/>
            <person name="Ward A.C."/>
        </authorList>
    </citation>
    <scope>NUCLEOTIDE SEQUENCE</scope>
    <source>
        <strain evidence="1">MS2.AVA.5</strain>
    </source>
</reference>
<gene>
    <name evidence="1" type="ORF">WKI67_01940</name>
</gene>
<keyword evidence="2" id="KW-1185">Reference proteome</keyword>
<evidence type="ECO:0000313" key="2">
    <source>
        <dbReference type="Proteomes" id="UP001377168"/>
    </source>
</evidence>
<evidence type="ECO:0000313" key="1">
    <source>
        <dbReference type="EMBL" id="MEJ8632229.1"/>
    </source>
</evidence>
<proteinExistence type="predicted"/>
<organism evidence="1 2">
    <name type="scientific">Streptomyces achmelvichensis</name>
    <dbReference type="NCBI Taxonomy" id="3134111"/>
    <lineage>
        <taxon>Bacteria</taxon>
        <taxon>Bacillati</taxon>
        <taxon>Actinomycetota</taxon>
        <taxon>Actinomycetes</taxon>
        <taxon>Kitasatosporales</taxon>
        <taxon>Streptomycetaceae</taxon>
        <taxon>Streptomyces</taxon>
    </lineage>
</organism>
<dbReference type="EMBL" id="JBBKAJ010000011">
    <property type="protein sequence ID" value="MEJ8632229.1"/>
    <property type="molecule type" value="Genomic_DNA"/>
</dbReference>
<accession>A0ACC6PLI4</accession>
<protein>
    <submittedName>
        <fullName evidence="1">Uncharacterized protein</fullName>
    </submittedName>
</protein>